<name>A0A291MXI9_SPHYA</name>
<evidence type="ECO:0000313" key="1">
    <source>
        <dbReference type="EMBL" id="ATI79833.1"/>
    </source>
</evidence>
<dbReference type="Proteomes" id="UP000219422">
    <property type="component" value="Chromosome"/>
</dbReference>
<sequence>MILLDPDHIAALTANTAASRAAQEAGKRDPDHVPVVKFFNPVGAATWLVTELLEDGDTLFGLADFGFGCPELGYFSLNEISQIRLPFGLRIERDIGFDGIVPLSKWAETARAAGSIIHAQPLIRSVGREEWPARDGDKPSE</sequence>
<dbReference type="AlphaFoldDB" id="A0A291MXI9"/>
<proteinExistence type="predicted"/>
<accession>A0A291MXI9</accession>
<dbReference type="InterPro" id="IPR021341">
    <property type="entry name" value="DUF2958"/>
</dbReference>
<gene>
    <name evidence="1" type="ORF">A6768_07210</name>
</gene>
<dbReference type="EMBL" id="CP023741">
    <property type="protein sequence ID" value="ATI79833.1"/>
    <property type="molecule type" value="Genomic_DNA"/>
</dbReference>
<organism evidence="1 2">
    <name type="scientific">Sphingobium yanoikuyae</name>
    <name type="common">Sphingomonas yanoikuyae</name>
    <dbReference type="NCBI Taxonomy" id="13690"/>
    <lineage>
        <taxon>Bacteria</taxon>
        <taxon>Pseudomonadati</taxon>
        <taxon>Pseudomonadota</taxon>
        <taxon>Alphaproteobacteria</taxon>
        <taxon>Sphingomonadales</taxon>
        <taxon>Sphingomonadaceae</taxon>
        <taxon>Sphingobium</taxon>
    </lineage>
</organism>
<dbReference type="Pfam" id="PF11171">
    <property type="entry name" value="DUF2958"/>
    <property type="match status" value="1"/>
</dbReference>
<dbReference type="KEGG" id="sya:A6768_07210"/>
<dbReference type="RefSeq" id="WP_097383086.1">
    <property type="nucleotide sequence ID" value="NZ_CP023741.1"/>
</dbReference>
<reference evidence="1 2" key="1">
    <citation type="submission" date="2017-10" db="EMBL/GenBank/DDBJ databases">
        <title>Sphingobium yanoikuyae S72.</title>
        <authorList>
            <person name="Sanchez E."/>
            <person name="Bustos P."/>
            <person name="Mendoza P."/>
            <person name="Guo X."/>
            <person name="Mendoza A."/>
        </authorList>
    </citation>
    <scope>NUCLEOTIDE SEQUENCE [LARGE SCALE GENOMIC DNA]</scope>
    <source>
        <strain evidence="1 2">S72</strain>
    </source>
</reference>
<evidence type="ECO:0008006" key="3">
    <source>
        <dbReference type="Google" id="ProtNLM"/>
    </source>
</evidence>
<evidence type="ECO:0000313" key="2">
    <source>
        <dbReference type="Proteomes" id="UP000219422"/>
    </source>
</evidence>
<protein>
    <recommendedName>
        <fullName evidence="3">DUF2958 domain-containing protein</fullName>
    </recommendedName>
</protein>
<dbReference type="GeneID" id="57776626"/>